<protein>
    <submittedName>
        <fullName evidence="2">Uncharacterized protein</fullName>
    </submittedName>
</protein>
<evidence type="ECO:0000313" key="2">
    <source>
        <dbReference type="EMBL" id="PAD82785.1"/>
    </source>
</evidence>
<proteinExistence type="predicted"/>
<feature type="transmembrane region" description="Helical" evidence="1">
    <location>
        <begin position="58"/>
        <end position="76"/>
    </location>
</feature>
<dbReference type="RefSeq" id="WP_095330821.1">
    <property type="nucleotide sequence ID" value="NZ_CP053315.1"/>
</dbReference>
<keyword evidence="1" id="KW-0472">Membrane</keyword>
<keyword evidence="1" id="KW-0812">Transmembrane</keyword>
<evidence type="ECO:0000313" key="3">
    <source>
        <dbReference type="Proteomes" id="UP000216961"/>
    </source>
</evidence>
<reference evidence="2 3" key="1">
    <citation type="submission" date="2017-07" db="EMBL/GenBank/DDBJ databases">
        <title>Isolation and whole genome analysis of endospore-forming bacteria from heroin.</title>
        <authorList>
            <person name="Kalinowski J."/>
            <person name="Ahrens B."/>
            <person name="Al-Dilaimi A."/>
            <person name="Winkler A."/>
            <person name="Wibberg D."/>
            <person name="Schleenbecker U."/>
            <person name="Ruckert C."/>
            <person name="Wolfel R."/>
            <person name="Grass G."/>
        </authorList>
    </citation>
    <scope>NUCLEOTIDE SEQUENCE [LARGE SCALE GENOMIC DNA]</scope>
    <source>
        <strain evidence="2 3">7521-2</strain>
    </source>
</reference>
<comment type="caution">
    <text evidence="2">The sequence shown here is derived from an EMBL/GenBank/DDBJ whole genome shotgun (WGS) entry which is preliminary data.</text>
</comment>
<dbReference type="Proteomes" id="UP000216961">
    <property type="component" value="Unassembled WGS sequence"/>
</dbReference>
<gene>
    <name evidence="2" type="ORF">CHH57_13290</name>
</gene>
<dbReference type="EMBL" id="NPBQ01000081">
    <property type="protein sequence ID" value="PAD82785.1"/>
    <property type="molecule type" value="Genomic_DNA"/>
</dbReference>
<organism evidence="2 3">
    <name type="scientific">Niallia circulans</name>
    <name type="common">Bacillus circulans</name>
    <dbReference type="NCBI Taxonomy" id="1397"/>
    <lineage>
        <taxon>Bacteria</taxon>
        <taxon>Bacillati</taxon>
        <taxon>Bacillota</taxon>
        <taxon>Bacilli</taxon>
        <taxon>Bacillales</taxon>
        <taxon>Bacillaceae</taxon>
        <taxon>Niallia</taxon>
    </lineage>
</organism>
<evidence type="ECO:0000256" key="1">
    <source>
        <dbReference type="SAM" id="Phobius"/>
    </source>
</evidence>
<accession>A0AA91TRF8</accession>
<name>A0AA91TRF8_NIACI</name>
<keyword evidence="1" id="KW-1133">Transmembrane helix</keyword>
<dbReference type="AlphaFoldDB" id="A0AA91TRF8"/>
<sequence>MLGSFFVGSIWILKWTYGKFFTYMGINMAFDSMFTYVIVPYLTKFGIASLVRISKMQLMYVFTVLALILYAFQFLYEKIPFNRWKLKHTE</sequence>